<dbReference type="EMBL" id="NAJO01000045">
    <property type="protein sequence ID" value="OQN98554.1"/>
    <property type="molecule type" value="Genomic_DNA"/>
</dbReference>
<evidence type="ECO:0000256" key="1">
    <source>
        <dbReference type="ARBA" id="ARBA00006336"/>
    </source>
</evidence>
<comment type="caution">
    <text evidence="4">The sequence shown here is derived from an EMBL/GenBank/DDBJ whole genome shotgun (WGS) entry which is preliminary data.</text>
</comment>
<dbReference type="Gene3D" id="2.60.120.590">
    <property type="entry name" value="Alpha-ketoglutarate-dependent dioxygenase AlkB-like"/>
    <property type="match status" value="1"/>
</dbReference>
<feature type="compositionally biased region" description="Low complexity" evidence="2">
    <location>
        <begin position="119"/>
        <end position="133"/>
    </location>
</feature>
<dbReference type="InterPro" id="IPR036380">
    <property type="entry name" value="Isochorismatase-like_sf"/>
</dbReference>
<dbReference type="SUPFAM" id="SSF52499">
    <property type="entry name" value="Isochorismatase-like hydrolases"/>
    <property type="match status" value="1"/>
</dbReference>
<proteinExistence type="inferred from homology"/>
<dbReference type="Pfam" id="PF13532">
    <property type="entry name" value="2OG-FeII_Oxy_2"/>
    <property type="match status" value="1"/>
</dbReference>
<dbReference type="Gene3D" id="3.40.50.850">
    <property type="entry name" value="Isochorismatase-like"/>
    <property type="match status" value="1"/>
</dbReference>
<dbReference type="AlphaFoldDB" id="A0A1V8SHC5"/>
<feature type="compositionally biased region" description="Basic and acidic residues" evidence="2">
    <location>
        <begin position="93"/>
        <end position="109"/>
    </location>
</feature>
<feature type="region of interest" description="Disordered" evidence="2">
    <location>
        <begin position="93"/>
        <end position="149"/>
    </location>
</feature>
<dbReference type="Pfam" id="PF00857">
    <property type="entry name" value="Isochorismatase"/>
    <property type="match status" value="1"/>
</dbReference>
<feature type="compositionally biased region" description="Acidic residues" evidence="2">
    <location>
        <begin position="316"/>
        <end position="327"/>
    </location>
</feature>
<dbReference type="InParanoid" id="A0A1V8SHC5"/>
<dbReference type="InterPro" id="IPR032854">
    <property type="entry name" value="ALKBH3"/>
</dbReference>
<feature type="region of interest" description="Disordered" evidence="2">
    <location>
        <begin position="702"/>
        <end position="734"/>
    </location>
</feature>
<dbReference type="PROSITE" id="PS51471">
    <property type="entry name" value="FE2OG_OXY"/>
    <property type="match status" value="1"/>
</dbReference>
<feature type="compositionally biased region" description="Acidic residues" evidence="2">
    <location>
        <begin position="284"/>
        <end position="305"/>
    </location>
</feature>
<evidence type="ECO:0000259" key="3">
    <source>
        <dbReference type="PROSITE" id="PS51471"/>
    </source>
</evidence>
<dbReference type="SUPFAM" id="SSF51197">
    <property type="entry name" value="Clavaminate synthase-like"/>
    <property type="match status" value="1"/>
</dbReference>
<feature type="region of interest" description="Disordered" evidence="2">
    <location>
        <begin position="282"/>
        <end position="330"/>
    </location>
</feature>
<dbReference type="InterPro" id="IPR000868">
    <property type="entry name" value="Isochorismatase-like_dom"/>
</dbReference>
<dbReference type="InterPro" id="IPR037151">
    <property type="entry name" value="AlkB-like_sf"/>
</dbReference>
<keyword evidence="5" id="KW-1185">Reference proteome</keyword>
<dbReference type="GO" id="GO:0051213">
    <property type="term" value="F:dioxygenase activity"/>
    <property type="evidence" value="ECO:0007669"/>
    <property type="project" value="InterPro"/>
</dbReference>
<evidence type="ECO:0000313" key="4">
    <source>
        <dbReference type="EMBL" id="OQN98554.1"/>
    </source>
</evidence>
<accession>A0A1V8SHC5</accession>
<dbReference type="InterPro" id="IPR005123">
    <property type="entry name" value="Oxoglu/Fe-dep_dioxygenase_dom"/>
</dbReference>
<sequence length="766" mass="84265">MTSLLALLSQKSTGLQTRRGLILTGLQQDFVSPNGKLPVSFDAGYFDRLDRLVTEFRDHGSVIWVRTEFENTRHPSEMDDEGCNVITFTGDSRRCDSPAEEKSSPERSKSSKKRKAGTDCSKCSADASSSSRRPTGKPRRPSPEADVELFLTRTSRREPACLRGSFGADYAKRIRPLIKPDRDLQIVKSFYSAFNSTSLLSSLRSKLITELYIAGCITNLSVYATAMDAARYGIKVILVEDCLAYRIRERHDLAISRLVRVMEAKILHSTAVIGRLRNPLQCVSDEESESEDDESEAEVDDEEDTSDAKLSNLLEADSDEDEEDDDLPSVRTCFSPSIAFELSMDMETSKGLHGVDTGNAEYSVARYGDVASAAAKAATVLDGEPDTSDQAGCREENAELCEAEVAASDEDIPPASQQRVNPAHISEPHAAIALPITCNVDATRASGSDQDPHEIHYHSLSHTQTPPLSLAPSSGCAIPLLGQDNHLASAGSSITQQLLPDSLTSSVFPALLSEVNFRSLDHQSSPVPRLVCCQASVQEDGTQPIYRHPADTTLLSTRWTLTVDTVRLAAEKLCGHELNHCLIQLYRDRKDEIHEHSDKTLDIVPDTFIVNVSFGAERVMRLRSKRSSDMPGAERKIVKVPLQHNSAVLMSLQTNAEWLHGIKADKRREVEFSETEGAYGGQRISLTFRQIGTWVSGDEERIWGQGAEGKTREEAGRTSRGDTEESETLLRGFGKENAESVRDWEGWYGDGSNVLDLSVTRATPGP</sequence>
<evidence type="ECO:0000313" key="5">
    <source>
        <dbReference type="Proteomes" id="UP000192596"/>
    </source>
</evidence>
<reference evidence="5" key="1">
    <citation type="submission" date="2017-03" db="EMBL/GenBank/DDBJ databases">
        <title>Genomes of endolithic fungi from Antarctica.</title>
        <authorList>
            <person name="Coleine C."/>
            <person name="Masonjones S."/>
            <person name="Stajich J.E."/>
        </authorList>
    </citation>
    <scope>NUCLEOTIDE SEQUENCE [LARGE SCALE GENOMIC DNA]</scope>
    <source>
        <strain evidence="5">CCFEE 5527</strain>
    </source>
</reference>
<dbReference type="InterPro" id="IPR027450">
    <property type="entry name" value="AlkB-like"/>
</dbReference>
<organism evidence="4 5">
    <name type="scientific">Cryoendolithus antarcticus</name>
    <dbReference type="NCBI Taxonomy" id="1507870"/>
    <lineage>
        <taxon>Eukaryota</taxon>
        <taxon>Fungi</taxon>
        <taxon>Dikarya</taxon>
        <taxon>Ascomycota</taxon>
        <taxon>Pezizomycotina</taxon>
        <taxon>Dothideomycetes</taxon>
        <taxon>Dothideomycetidae</taxon>
        <taxon>Cladosporiales</taxon>
        <taxon>Cladosporiaceae</taxon>
        <taxon>Cryoendolithus</taxon>
    </lineage>
</organism>
<name>A0A1V8SHC5_9PEZI</name>
<gene>
    <name evidence="4" type="ORF">B0A48_15816</name>
</gene>
<comment type="similarity">
    <text evidence="1">Belongs to the isochorismatase family.</text>
</comment>
<evidence type="ECO:0000256" key="2">
    <source>
        <dbReference type="SAM" id="MobiDB-lite"/>
    </source>
</evidence>
<protein>
    <recommendedName>
        <fullName evidence="3">Fe2OG dioxygenase domain-containing protein</fullName>
    </recommendedName>
</protein>
<dbReference type="PANTHER" id="PTHR31212">
    <property type="entry name" value="ALPHA-KETOGLUTARATE-DEPENDENT DIOXYGENASE ALKB HOMOLOG 3"/>
    <property type="match status" value="1"/>
</dbReference>
<dbReference type="GO" id="GO:0006307">
    <property type="term" value="P:DNA alkylation repair"/>
    <property type="evidence" value="ECO:0007669"/>
    <property type="project" value="InterPro"/>
</dbReference>
<dbReference type="OrthoDB" id="445341at2759"/>
<dbReference type="Proteomes" id="UP000192596">
    <property type="component" value="Unassembled WGS sequence"/>
</dbReference>
<dbReference type="PANTHER" id="PTHR31212:SF5">
    <property type="entry name" value="ISOCHORISMATASE FAMILY PROTEIN FAMILY (AFU_ORTHOLOGUE AFUA_3G14500)"/>
    <property type="match status" value="1"/>
</dbReference>
<feature type="domain" description="Fe2OG dioxygenase" evidence="3">
    <location>
        <begin position="577"/>
        <end position="692"/>
    </location>
</feature>
<feature type="compositionally biased region" description="Basic and acidic residues" evidence="2">
    <location>
        <begin position="709"/>
        <end position="723"/>
    </location>
</feature>
<dbReference type="STRING" id="1507870.A0A1V8SHC5"/>